<evidence type="ECO:0000313" key="1">
    <source>
        <dbReference type="EMBL" id="GAA4103034.1"/>
    </source>
</evidence>
<accession>A0ABP7X2C9</accession>
<dbReference type="RefSeq" id="WP_344958321.1">
    <property type="nucleotide sequence ID" value="NZ_BAAAZG010000069.1"/>
</dbReference>
<dbReference type="SUPFAM" id="SSF47741">
    <property type="entry name" value="CO dehydrogenase ISP C-domain like"/>
    <property type="match status" value="1"/>
</dbReference>
<sequence length="90" mass="9819">MSLTSLSAADLAQILFTSRLQESDRPSAEQVRAAIDERLCACGGDRAVCTAYVAQEAGDHPDTYVTRMRWALTSVSRAYTIAPARRRATV</sequence>
<name>A0ABP7X2C9_9ACTN</name>
<dbReference type="InterPro" id="IPR036884">
    <property type="entry name" value="2Fe-2S-bd_dom_sf"/>
</dbReference>
<comment type="caution">
    <text evidence="1">The sequence shown here is derived from an EMBL/GenBank/DDBJ whole genome shotgun (WGS) entry which is preliminary data.</text>
</comment>
<keyword evidence="2" id="KW-1185">Reference proteome</keyword>
<organism evidence="1 2">
    <name type="scientific">Actinomadura miaoliensis</name>
    <dbReference type="NCBI Taxonomy" id="430685"/>
    <lineage>
        <taxon>Bacteria</taxon>
        <taxon>Bacillati</taxon>
        <taxon>Actinomycetota</taxon>
        <taxon>Actinomycetes</taxon>
        <taxon>Streptosporangiales</taxon>
        <taxon>Thermomonosporaceae</taxon>
        <taxon>Actinomadura</taxon>
    </lineage>
</organism>
<protein>
    <submittedName>
        <fullName evidence="1">Uncharacterized protein</fullName>
    </submittedName>
</protein>
<evidence type="ECO:0000313" key="2">
    <source>
        <dbReference type="Proteomes" id="UP001500683"/>
    </source>
</evidence>
<dbReference type="EMBL" id="BAAAZG010000069">
    <property type="protein sequence ID" value="GAA4103034.1"/>
    <property type="molecule type" value="Genomic_DNA"/>
</dbReference>
<gene>
    <name evidence="1" type="ORF">GCM10022214_81460</name>
</gene>
<proteinExistence type="predicted"/>
<dbReference type="Proteomes" id="UP001500683">
    <property type="component" value="Unassembled WGS sequence"/>
</dbReference>
<reference evidence="2" key="1">
    <citation type="journal article" date="2019" name="Int. J. Syst. Evol. Microbiol.">
        <title>The Global Catalogue of Microorganisms (GCM) 10K type strain sequencing project: providing services to taxonomists for standard genome sequencing and annotation.</title>
        <authorList>
            <consortium name="The Broad Institute Genomics Platform"/>
            <consortium name="The Broad Institute Genome Sequencing Center for Infectious Disease"/>
            <person name="Wu L."/>
            <person name="Ma J."/>
        </authorList>
    </citation>
    <scope>NUCLEOTIDE SEQUENCE [LARGE SCALE GENOMIC DNA]</scope>
    <source>
        <strain evidence="2">JCM 16702</strain>
    </source>
</reference>